<reference evidence="4 5" key="1">
    <citation type="submission" date="2023-11" db="EMBL/GenBank/DDBJ databases">
        <title>Halocaridina rubra genome assembly.</title>
        <authorList>
            <person name="Smith C."/>
        </authorList>
    </citation>
    <scope>NUCLEOTIDE SEQUENCE [LARGE SCALE GENOMIC DNA]</scope>
    <source>
        <strain evidence="4">EP-1</strain>
        <tissue evidence="4">Whole</tissue>
    </source>
</reference>
<feature type="compositionally biased region" description="Basic residues" evidence="2">
    <location>
        <begin position="764"/>
        <end position="773"/>
    </location>
</feature>
<dbReference type="InterPro" id="IPR052095">
    <property type="entry name" value="UNC-13_domain"/>
</dbReference>
<feature type="region of interest" description="Disordered" evidence="2">
    <location>
        <begin position="154"/>
        <end position="208"/>
    </location>
</feature>
<feature type="compositionally biased region" description="Basic and acidic residues" evidence="2">
    <location>
        <begin position="237"/>
        <end position="250"/>
    </location>
</feature>
<feature type="compositionally biased region" description="Polar residues" evidence="2">
    <location>
        <begin position="257"/>
        <end position="274"/>
    </location>
</feature>
<keyword evidence="5" id="KW-1185">Reference proteome</keyword>
<proteinExistence type="predicted"/>
<comment type="caution">
    <text evidence="4">The sequence shown here is derived from an EMBL/GenBank/DDBJ whole genome shotgun (WGS) entry which is preliminary data.</text>
</comment>
<feature type="compositionally biased region" description="Polar residues" evidence="2">
    <location>
        <begin position="658"/>
        <end position="685"/>
    </location>
</feature>
<feature type="region of interest" description="Disordered" evidence="2">
    <location>
        <begin position="346"/>
        <end position="376"/>
    </location>
</feature>
<dbReference type="InterPro" id="IPR014770">
    <property type="entry name" value="Munc13_1"/>
</dbReference>
<feature type="compositionally biased region" description="Basic and acidic residues" evidence="2">
    <location>
        <begin position="619"/>
        <end position="657"/>
    </location>
</feature>
<feature type="compositionally biased region" description="Basic and acidic residues" evidence="2">
    <location>
        <begin position="175"/>
        <end position="208"/>
    </location>
</feature>
<feature type="region of interest" description="Disordered" evidence="2">
    <location>
        <begin position="1134"/>
        <end position="1168"/>
    </location>
</feature>
<evidence type="ECO:0000313" key="4">
    <source>
        <dbReference type="EMBL" id="KAK7081730.1"/>
    </source>
</evidence>
<evidence type="ECO:0000313" key="5">
    <source>
        <dbReference type="Proteomes" id="UP001381693"/>
    </source>
</evidence>
<feature type="region of interest" description="Disordered" evidence="2">
    <location>
        <begin position="237"/>
        <end position="274"/>
    </location>
</feature>
<evidence type="ECO:0000259" key="3">
    <source>
        <dbReference type="PROSITE" id="PS51258"/>
    </source>
</evidence>
<feature type="region of interest" description="Disordered" evidence="2">
    <location>
        <begin position="619"/>
        <end position="812"/>
    </location>
</feature>
<feature type="compositionally biased region" description="Basic and acidic residues" evidence="2">
    <location>
        <begin position="1134"/>
        <end position="1144"/>
    </location>
</feature>
<sequence>MENITKEEEAVLENVALVLCYGHFPSPNGNAISKSTKAEDTCSGTYSVTEEPKSHLINEIKTVSENLNLHPQIIISEPKASNRLFYNGSFNGTRNKVPTEDDTDRADKTNHCAALQDKVMKRAQLNVKQNSNSFEDVIHNSNPFEDVIHHSNPFEDVINHSNPFEEDPDATSEISNHEFHQETKKSLSLHPKDDKNPFDDDGHVMDEKDSKDDYQLHAVNFKGQKNSNKNLGELEKQASKDLSPHKNPFEEDKDTVDNCSPSKAHNQPFKQISEGNAKEYYNSFRGDKNNCSDCIQSKSHHVKDTESLNYGSRNRNISLEKEMKSKEKLGHCKADCEVHQEIVTHKSNPNSENGFSGVNNKQHQEDGNNSLRGVDSENSFYSYKESTNKSSLANEEQADLIKDTKNSIDISNSMAKLALSGADCHLPECSFASVDKFQGSPSINSTLKFLNTIQIANQVTRAHAKELISVAFNMTHEDLNNLLQKTLEYKSAPKVELHLKDIKAEGVTEKSDKANSHKAEGSPVLFLKVKLGQQINLFNFICTSDCATIQQTIKLDVHNMYNDTLDLEAWTADNIPEEDSHSPLRLDFLGRLKTGSARRKRSDPGNVLSEDILIESKEEIQDGDTLHNKTTKDTDVREQTTKHSSDDREHSYSENKLDNSVSKSSDLSFSEDATVNISSDTFDSSTPREKMMNKPNKSFSKILHKSKSLDITSIKPKPKQGDLSSHNNPKDTKHSLFDDSKRTDEDISESPHTRGSKIFSSFRKSIKRKHKNVTKVEHPATSPLNSKVQSDTCDSFTEENSSKHSLDISNTTDDKIKCPENPPDIQAHLSSIGKGLLQAELLAHTTIKIKDLIGKWREEDWFPLEIVCKRLTEREHIAAQHTKGTLANHPTQEDEERERNLSRIYLHLSLANPVLETTFSPFHTYFSVYSKLAGIHVQALSSLVVYDGSVGMVGDKFLEQLKFFLTISTEHQKLTMWLATTKMRPSDSIFLHTLLIELAEYLTSEVYSTEEKELFATSTSKWVQQAISTEFENLHSAFPCHTEVIHLTRLEHFLRCFRLITSEKLRGHIPEHVSLLFLTDLLKHSLQKHVNTWINALKKEAAITPNSQMKKTGEKNEVDENIRYSAEKKALNEDAIQEKPETSNRDTYQVESKTAAPGNELTRADSTSSTNTVTRYCSILPANYQVFNSSLRHIRTSSIKLSKEIKGITNNISEEIREYVKIKSNSTVIFVNKKTPEQPDNLMPPEAGADVMKSMWYENLKRSASLSKAIADFLYLSATTYHPIFVIEMSVNYLQMIITKVFPAASHILRKIQHYNASEMYPLGENVSEAAQVAWKICSNLNEINKFGIEIKLPANDIPKEYKEMFSEVVLQWLALGKLISQKEIENDIKEDNYIAIDFDKGYSNSATSMADILQIIMSQLEKMWWPGGVKPGANTLANISEHILTLTREYTDLVIQHFSVKESKTNEVPLQVCTAVCNIQYICNETNSHLSQLMLWAEEEPQKQEEVVRYNGPRKLEEDFKRKSQELETHVKRTAKELLERCLPGLEDLLRESWICDNSDIIVTALENSLQAIENRLYFAKPVLVALWERLYECAKSEKSKNAKLKGWQEMKKLLNTIDAAYKFLTDSQGVGCELPLENIQDFERLKEDLTCLSISTPCLIARYYKERYSEQSEGESKTNGHLIANVSYVMLEITSSEHGLRVHIIQAPGNESGVLVKVRVEPEEWFPNVAPMKTRLHVGKTAVFDEVLTFTDVQMNEGKENKDSNVTEGVLVFQIRTPRTLYRSIVHQEAVIPLDNIPVVEDTNKLHTVKHIRLVLTRPRNFTGRIT</sequence>
<feature type="compositionally biased region" description="Basic and acidic residues" evidence="2">
    <location>
        <begin position="800"/>
        <end position="812"/>
    </location>
</feature>
<dbReference type="PROSITE" id="PS51258">
    <property type="entry name" value="MHD1"/>
    <property type="match status" value="1"/>
</dbReference>
<dbReference type="Proteomes" id="UP001381693">
    <property type="component" value="Unassembled WGS sequence"/>
</dbReference>
<evidence type="ECO:0000256" key="2">
    <source>
        <dbReference type="SAM" id="MobiDB-lite"/>
    </source>
</evidence>
<evidence type="ECO:0000256" key="1">
    <source>
        <dbReference type="ARBA" id="ARBA00022483"/>
    </source>
</evidence>
<accession>A0AAN9AD65</accession>
<dbReference type="PANTHER" id="PTHR45999">
    <property type="entry name" value="UNC-13-4A, ISOFORM B"/>
    <property type="match status" value="1"/>
</dbReference>
<organism evidence="4 5">
    <name type="scientific">Halocaridina rubra</name>
    <name type="common">Hawaiian red shrimp</name>
    <dbReference type="NCBI Taxonomy" id="373956"/>
    <lineage>
        <taxon>Eukaryota</taxon>
        <taxon>Metazoa</taxon>
        <taxon>Ecdysozoa</taxon>
        <taxon>Arthropoda</taxon>
        <taxon>Crustacea</taxon>
        <taxon>Multicrustacea</taxon>
        <taxon>Malacostraca</taxon>
        <taxon>Eumalacostraca</taxon>
        <taxon>Eucarida</taxon>
        <taxon>Decapoda</taxon>
        <taxon>Pleocyemata</taxon>
        <taxon>Caridea</taxon>
        <taxon>Atyoidea</taxon>
        <taxon>Atyidae</taxon>
        <taxon>Halocaridina</taxon>
    </lineage>
</organism>
<feature type="compositionally biased region" description="Polar residues" evidence="2">
    <location>
        <begin position="782"/>
        <end position="799"/>
    </location>
</feature>
<feature type="domain" description="MHD1" evidence="3">
    <location>
        <begin position="1335"/>
        <end position="1455"/>
    </location>
</feature>
<gene>
    <name evidence="4" type="ORF">SK128_024667</name>
</gene>
<dbReference type="EMBL" id="JAXCGZ010004483">
    <property type="protein sequence ID" value="KAK7081730.1"/>
    <property type="molecule type" value="Genomic_DNA"/>
</dbReference>
<keyword evidence="1" id="KW-0268">Exocytosis</keyword>
<dbReference type="GO" id="GO:0099503">
    <property type="term" value="C:secretory vesicle"/>
    <property type="evidence" value="ECO:0007669"/>
    <property type="project" value="TreeGrafter"/>
</dbReference>
<dbReference type="Gene3D" id="1.10.357.50">
    <property type="match status" value="1"/>
</dbReference>
<protein>
    <recommendedName>
        <fullName evidence="3">MHD1 domain-containing protein</fullName>
    </recommendedName>
</protein>
<feature type="compositionally biased region" description="Basic and acidic residues" evidence="2">
    <location>
        <begin position="728"/>
        <end position="752"/>
    </location>
</feature>
<name>A0AAN9AD65_HALRR</name>
<dbReference type="GO" id="GO:0006887">
    <property type="term" value="P:exocytosis"/>
    <property type="evidence" value="ECO:0007669"/>
    <property type="project" value="UniProtKB-KW"/>
</dbReference>
<dbReference type="PANTHER" id="PTHR45999:SF4">
    <property type="entry name" value="UNC-13-4A, ISOFORM B"/>
    <property type="match status" value="1"/>
</dbReference>